<feature type="compositionally biased region" description="Basic and acidic residues" evidence="14">
    <location>
        <begin position="509"/>
        <end position="524"/>
    </location>
</feature>
<evidence type="ECO:0000256" key="4">
    <source>
        <dbReference type="ARBA" id="ARBA00022448"/>
    </source>
</evidence>
<dbReference type="Proteomes" id="UP000324748">
    <property type="component" value="Unassembled WGS sequence"/>
</dbReference>
<feature type="domain" description="PWWP" evidence="15">
    <location>
        <begin position="220"/>
        <end position="283"/>
    </location>
</feature>
<evidence type="ECO:0000256" key="12">
    <source>
        <dbReference type="ARBA" id="ARBA00023310"/>
    </source>
</evidence>
<dbReference type="PROSITE" id="PS50812">
    <property type="entry name" value="PWWP"/>
    <property type="match status" value="1"/>
</dbReference>
<dbReference type="InterPro" id="IPR020546">
    <property type="entry name" value="ATP_synth_F1_dsu/esu_N"/>
</dbReference>
<dbReference type="SMART" id="SM00293">
    <property type="entry name" value="PWWP"/>
    <property type="match status" value="1"/>
</dbReference>
<dbReference type="AlphaFoldDB" id="A0A5B0NX86"/>
<evidence type="ECO:0000313" key="17">
    <source>
        <dbReference type="Proteomes" id="UP000324748"/>
    </source>
</evidence>
<keyword evidence="10" id="KW-0472">Membrane</keyword>
<comment type="subcellular location">
    <subcellularLocation>
        <location evidence="1">Mitochondrion inner membrane</location>
    </subcellularLocation>
</comment>
<keyword evidence="7" id="KW-0809">Transit peptide</keyword>
<dbReference type="HAMAP" id="MF_00530">
    <property type="entry name" value="ATP_synth_epsil_bac"/>
    <property type="match status" value="1"/>
</dbReference>
<organism evidence="16 17">
    <name type="scientific">Puccinia graminis f. sp. tritici</name>
    <dbReference type="NCBI Taxonomy" id="56615"/>
    <lineage>
        <taxon>Eukaryota</taxon>
        <taxon>Fungi</taxon>
        <taxon>Dikarya</taxon>
        <taxon>Basidiomycota</taxon>
        <taxon>Pucciniomycotina</taxon>
        <taxon>Pucciniomycetes</taxon>
        <taxon>Pucciniales</taxon>
        <taxon>Pucciniaceae</taxon>
        <taxon>Puccinia</taxon>
    </lineage>
</organism>
<dbReference type="SUPFAM" id="SSF51344">
    <property type="entry name" value="Epsilon subunit of F1F0-ATP synthase N-terminal domain"/>
    <property type="match status" value="1"/>
</dbReference>
<feature type="region of interest" description="Disordered" evidence="14">
    <location>
        <begin position="189"/>
        <end position="208"/>
    </location>
</feature>
<reference evidence="16 17" key="1">
    <citation type="submission" date="2019-05" db="EMBL/GenBank/DDBJ databases">
        <title>Emergence of the Ug99 lineage of the wheat stem rust pathogen through somatic hybridization.</title>
        <authorList>
            <person name="Li F."/>
            <person name="Upadhyaya N.M."/>
            <person name="Sperschneider J."/>
            <person name="Matny O."/>
            <person name="Nguyen-Phuc H."/>
            <person name="Mago R."/>
            <person name="Raley C."/>
            <person name="Miller M.E."/>
            <person name="Silverstein K.A.T."/>
            <person name="Henningsen E."/>
            <person name="Hirsch C.D."/>
            <person name="Visser B."/>
            <person name="Pretorius Z.A."/>
            <person name="Steffenson B.J."/>
            <person name="Schwessinger B."/>
            <person name="Dodds P.N."/>
            <person name="Figueroa M."/>
        </authorList>
    </citation>
    <scope>NUCLEOTIDE SEQUENCE [LARGE SCALE GENOMIC DNA]</scope>
    <source>
        <strain evidence="16">21-0</strain>
    </source>
</reference>
<keyword evidence="6" id="KW-0999">Mitochondrion inner membrane</keyword>
<feature type="region of interest" description="Disordered" evidence="14">
    <location>
        <begin position="504"/>
        <end position="803"/>
    </location>
</feature>
<dbReference type="CDD" id="cd12152">
    <property type="entry name" value="F1-ATPase_delta"/>
    <property type="match status" value="1"/>
</dbReference>
<dbReference type="Gene3D" id="2.30.30.140">
    <property type="match status" value="1"/>
</dbReference>
<dbReference type="PANTHER" id="PTHR13822">
    <property type="entry name" value="ATP SYNTHASE DELTA/EPSILON CHAIN"/>
    <property type="match status" value="1"/>
</dbReference>
<keyword evidence="8" id="KW-0406">Ion transport</keyword>
<proteinExistence type="inferred from homology"/>
<accession>A0A5B0NX86</accession>
<feature type="compositionally biased region" description="Basic and acidic residues" evidence="14">
    <location>
        <begin position="555"/>
        <end position="567"/>
    </location>
</feature>
<dbReference type="Gene3D" id="6.10.140.880">
    <property type="match status" value="1"/>
</dbReference>
<dbReference type="Pfam" id="PF02823">
    <property type="entry name" value="ATP-synt_DE_N"/>
    <property type="match status" value="1"/>
</dbReference>
<sequence length="803" mass="86485">MFAIRRSITSRAGLPRAAQSFRLPRNTLPAQTYATEAAPGSGSDGKLQLSLVLPHETIYQSSGVTQVNIAAESGDMGVLANHVASIESLKPGVVEVIEGQGDSKKWFVSGGFANVHPNNLLTINAVEAYPLDAFSPEAARSALQEAQRALSTGSEVQKAEAAIEVEVFESLFRLDRSIPNALSTRICPPISSHTMPPKTPRQSGASLPGVATPNLPTYSFGDIVLAKVKGHPAWPARIVDPYASPLNLRDERKIAQKNSYLVKFFKTADYAWMNAKEMSILERTEIQAFINNPNKKGADLKAAYQIALAPEAWEADLEARLVAAEEDYNALEIDELEPVDAEGTEKAVSAKSKQKRKRPSETKTPAVSTKKRKSVDARPTNVPAQASATPESPPAAPAIKKRGKKKEEPAAPVDGEAVVREWRHRLQRLFLGKAALNEKMMPEIDGVFTDIEQFEMQTEWLTSSKLAKVLKRVGVLEDSKVPLDAKYSIRARARALQEKWRNQLGLGEESTHRSKAADGTDEAKANASADDGNGKENTDPTGTKKMEEVVMNGKEPTKPSDPDSMKMDEDEPMPVKVAEIDQTEKVVEAAPSNAAEITEPQTEAPEASPPAEPKAEEAVNGEFEAMDAEPVAHSGKPEAANDDTEAVNDAPEAKKAEPEAVNGKSELVNGKPESVNGKSESVNGKPESVNGKHESVTGESEAINAEPKAINGETEGINGKPEATSDEPKVVNGDHETLKEDEATEPAAKPDQDVEMATADAEPKITEKAPAQEPEDEGEQMDCADSPEPTTAEKTHADKEEAE</sequence>
<feature type="compositionally biased region" description="Basic and acidic residues" evidence="14">
    <location>
        <begin position="578"/>
        <end position="587"/>
    </location>
</feature>
<dbReference type="InterPro" id="IPR000313">
    <property type="entry name" value="PWWP_dom"/>
</dbReference>
<evidence type="ECO:0000259" key="15">
    <source>
        <dbReference type="PROSITE" id="PS50812"/>
    </source>
</evidence>
<evidence type="ECO:0000256" key="11">
    <source>
        <dbReference type="ARBA" id="ARBA00023196"/>
    </source>
</evidence>
<evidence type="ECO:0000256" key="7">
    <source>
        <dbReference type="ARBA" id="ARBA00022946"/>
    </source>
</evidence>
<keyword evidence="9" id="KW-0496">Mitochondrion</keyword>
<comment type="similarity">
    <text evidence="2">Belongs to the ATPase epsilon chain family.</text>
</comment>
<evidence type="ECO:0000256" key="14">
    <source>
        <dbReference type="SAM" id="MobiDB-lite"/>
    </source>
</evidence>
<comment type="caution">
    <text evidence="16">The sequence shown here is derived from an EMBL/GenBank/DDBJ whole genome shotgun (WGS) entry which is preliminary data.</text>
</comment>
<feature type="compositionally biased region" description="Basic and acidic residues" evidence="14">
    <location>
        <begin position="532"/>
        <end position="548"/>
    </location>
</feature>
<keyword evidence="11" id="KW-0139">CF(1)</keyword>
<dbReference type="InterPro" id="IPR036771">
    <property type="entry name" value="ATPsynth_dsu/esu_N"/>
</dbReference>
<feature type="compositionally biased region" description="Basic and acidic residues" evidence="14">
    <location>
        <begin position="726"/>
        <end position="741"/>
    </location>
</feature>
<dbReference type="GO" id="GO:0046933">
    <property type="term" value="F:proton-transporting ATP synthase activity, rotational mechanism"/>
    <property type="evidence" value="ECO:0007669"/>
    <property type="project" value="InterPro"/>
</dbReference>
<evidence type="ECO:0000313" key="16">
    <source>
        <dbReference type="EMBL" id="KAA1092700.1"/>
    </source>
</evidence>
<evidence type="ECO:0000256" key="8">
    <source>
        <dbReference type="ARBA" id="ARBA00023065"/>
    </source>
</evidence>
<evidence type="ECO:0000256" key="3">
    <source>
        <dbReference type="ARBA" id="ARBA00016960"/>
    </source>
</evidence>
<evidence type="ECO:0000256" key="1">
    <source>
        <dbReference type="ARBA" id="ARBA00004273"/>
    </source>
</evidence>
<evidence type="ECO:0000256" key="9">
    <source>
        <dbReference type="ARBA" id="ARBA00023128"/>
    </source>
</evidence>
<dbReference type="Gene3D" id="2.60.15.10">
    <property type="entry name" value="F0F1 ATP synthase delta/epsilon subunit, N-terminal"/>
    <property type="match status" value="1"/>
</dbReference>
<evidence type="ECO:0000256" key="5">
    <source>
        <dbReference type="ARBA" id="ARBA00022781"/>
    </source>
</evidence>
<dbReference type="SUPFAM" id="SSF63748">
    <property type="entry name" value="Tudor/PWWP/MBT"/>
    <property type="match status" value="1"/>
</dbReference>
<dbReference type="FunFam" id="2.60.15.10:FF:000003">
    <property type="entry name" value="ATP synthase subunit delta, mitochondrial"/>
    <property type="match status" value="1"/>
</dbReference>
<feature type="compositionally biased region" description="Basic and acidic residues" evidence="14">
    <location>
        <begin position="791"/>
        <end position="803"/>
    </location>
</feature>
<evidence type="ECO:0000256" key="2">
    <source>
        <dbReference type="ARBA" id="ARBA00005712"/>
    </source>
</evidence>
<dbReference type="InterPro" id="IPR001469">
    <property type="entry name" value="ATP_synth_F1_dsu/esu"/>
</dbReference>
<evidence type="ECO:0000256" key="10">
    <source>
        <dbReference type="ARBA" id="ARBA00023136"/>
    </source>
</evidence>
<dbReference type="EMBL" id="VSWC01000080">
    <property type="protein sequence ID" value="KAA1092700.1"/>
    <property type="molecule type" value="Genomic_DNA"/>
</dbReference>
<dbReference type="GO" id="GO:0045259">
    <property type="term" value="C:proton-transporting ATP synthase complex"/>
    <property type="evidence" value="ECO:0007669"/>
    <property type="project" value="UniProtKB-KW"/>
</dbReference>
<dbReference type="OrthoDB" id="62853at2759"/>
<dbReference type="Pfam" id="PF00855">
    <property type="entry name" value="PWWP"/>
    <property type="match status" value="1"/>
</dbReference>
<keyword evidence="17" id="KW-1185">Reference proteome</keyword>
<dbReference type="GO" id="GO:0005743">
    <property type="term" value="C:mitochondrial inner membrane"/>
    <property type="evidence" value="ECO:0007669"/>
    <property type="project" value="UniProtKB-SubCell"/>
</dbReference>
<feature type="compositionally biased region" description="Acidic residues" evidence="14">
    <location>
        <begin position="773"/>
        <end position="782"/>
    </location>
</feature>
<protein>
    <recommendedName>
        <fullName evidence="3">ATP synthase subunit delta, mitochondrial</fullName>
    </recommendedName>
    <alternativeName>
        <fullName evidence="13">F-ATPase delta subunit</fullName>
    </alternativeName>
</protein>
<dbReference type="PANTHER" id="PTHR13822:SF7">
    <property type="entry name" value="ATP SYNTHASE SUBUNIT DELTA, MITOCHONDRIAL"/>
    <property type="match status" value="1"/>
</dbReference>
<gene>
    <name evidence="16" type="ORF">PGT21_011620</name>
</gene>
<keyword evidence="4" id="KW-0813">Transport</keyword>
<name>A0A5B0NX86_PUCGR</name>
<keyword evidence="12" id="KW-0066">ATP synthesis</keyword>
<keyword evidence="5" id="KW-0375">Hydrogen ion transport</keyword>
<evidence type="ECO:0000256" key="13">
    <source>
        <dbReference type="ARBA" id="ARBA00031669"/>
    </source>
</evidence>
<feature type="region of interest" description="Disordered" evidence="14">
    <location>
        <begin position="341"/>
        <end position="412"/>
    </location>
</feature>
<evidence type="ECO:0000256" key="6">
    <source>
        <dbReference type="ARBA" id="ARBA00022792"/>
    </source>
</evidence>